<protein>
    <submittedName>
        <fullName evidence="1">Uncharacterized protein</fullName>
    </submittedName>
</protein>
<organism evidence="1 2">
    <name type="scientific">Aspergillus nanangensis</name>
    <dbReference type="NCBI Taxonomy" id="2582783"/>
    <lineage>
        <taxon>Eukaryota</taxon>
        <taxon>Fungi</taxon>
        <taxon>Dikarya</taxon>
        <taxon>Ascomycota</taxon>
        <taxon>Pezizomycotina</taxon>
        <taxon>Eurotiomycetes</taxon>
        <taxon>Eurotiomycetidae</taxon>
        <taxon>Eurotiales</taxon>
        <taxon>Aspergillaceae</taxon>
        <taxon>Aspergillus</taxon>
        <taxon>Aspergillus subgen. Circumdati</taxon>
    </lineage>
</organism>
<gene>
    <name evidence="1" type="ORF">FE257_004686</name>
</gene>
<dbReference type="Proteomes" id="UP001194746">
    <property type="component" value="Unassembled WGS sequence"/>
</dbReference>
<keyword evidence="2" id="KW-1185">Reference proteome</keyword>
<evidence type="ECO:0000313" key="1">
    <source>
        <dbReference type="EMBL" id="KAF9895058.1"/>
    </source>
</evidence>
<dbReference type="EMBL" id="VCAU01000002">
    <property type="protein sequence ID" value="KAF9895058.1"/>
    <property type="molecule type" value="Genomic_DNA"/>
</dbReference>
<dbReference type="AlphaFoldDB" id="A0AAD4CYY9"/>
<name>A0AAD4CYY9_ASPNN</name>
<accession>A0AAD4CYY9</accession>
<reference evidence="1" key="2">
    <citation type="submission" date="2020-02" db="EMBL/GenBank/DDBJ databases">
        <authorList>
            <person name="Gilchrist C.L.M."/>
            <person name="Chooi Y.-H."/>
        </authorList>
    </citation>
    <scope>NUCLEOTIDE SEQUENCE</scope>
    <source>
        <strain evidence="1">MST-FP2251</strain>
    </source>
</reference>
<sequence>MRELTLTTEEDIQLALQKLPNNIALEGTVLASPHYRQYLDTSLAPWLLSLSNRGNDGSRRDPSAPSVVMSRGEYHARFAITAAR</sequence>
<reference evidence="1" key="1">
    <citation type="journal article" date="2019" name="Beilstein J. Org. Chem.">
        <title>Nanangenines: drimane sesquiterpenoids as the dominant metabolite cohort of a novel Australian fungus, Aspergillus nanangensis.</title>
        <authorList>
            <person name="Lacey H.J."/>
            <person name="Gilchrist C.L.M."/>
            <person name="Crombie A."/>
            <person name="Kalaitzis J.A."/>
            <person name="Vuong D."/>
            <person name="Rutledge P.J."/>
            <person name="Turner P."/>
            <person name="Pitt J.I."/>
            <person name="Lacey E."/>
            <person name="Chooi Y.H."/>
            <person name="Piggott A.M."/>
        </authorList>
    </citation>
    <scope>NUCLEOTIDE SEQUENCE</scope>
    <source>
        <strain evidence="1">MST-FP2251</strain>
    </source>
</reference>
<evidence type="ECO:0000313" key="2">
    <source>
        <dbReference type="Proteomes" id="UP001194746"/>
    </source>
</evidence>
<comment type="caution">
    <text evidence="1">The sequence shown here is derived from an EMBL/GenBank/DDBJ whole genome shotgun (WGS) entry which is preliminary data.</text>
</comment>
<proteinExistence type="predicted"/>